<reference evidence="2" key="1">
    <citation type="submission" date="2016-10" db="EMBL/GenBank/DDBJ databases">
        <authorList>
            <person name="Varghese N."/>
            <person name="Submissions S."/>
        </authorList>
    </citation>
    <scope>NUCLEOTIDE SEQUENCE [LARGE SCALE GENOMIC DNA]</scope>
    <source>
        <strain evidence="2">DSM 22361</strain>
    </source>
</reference>
<dbReference type="OrthoDB" id="1255149at2"/>
<evidence type="ECO:0000313" key="2">
    <source>
        <dbReference type="Proteomes" id="UP000236731"/>
    </source>
</evidence>
<protein>
    <submittedName>
        <fullName evidence="1">Uncharacterized protein</fullName>
    </submittedName>
</protein>
<evidence type="ECO:0000313" key="1">
    <source>
        <dbReference type="EMBL" id="SEG37795.1"/>
    </source>
</evidence>
<dbReference type="Proteomes" id="UP000236731">
    <property type="component" value="Unassembled WGS sequence"/>
</dbReference>
<dbReference type="RefSeq" id="WP_103906540.1">
    <property type="nucleotide sequence ID" value="NZ_CP049246.1"/>
</dbReference>
<name>A0A1H5ZPX3_9SPHI</name>
<keyword evidence="2" id="KW-1185">Reference proteome</keyword>
<dbReference type="PROSITE" id="PS51257">
    <property type="entry name" value="PROKAR_LIPOPROTEIN"/>
    <property type="match status" value="1"/>
</dbReference>
<dbReference type="AlphaFoldDB" id="A0A1H5ZPX3"/>
<proteinExistence type="predicted"/>
<dbReference type="EMBL" id="FNUT01000007">
    <property type="protein sequence ID" value="SEG37795.1"/>
    <property type="molecule type" value="Genomic_DNA"/>
</dbReference>
<organism evidence="1 2">
    <name type="scientific">Sphingobacterium lactis</name>
    <dbReference type="NCBI Taxonomy" id="797291"/>
    <lineage>
        <taxon>Bacteria</taxon>
        <taxon>Pseudomonadati</taxon>
        <taxon>Bacteroidota</taxon>
        <taxon>Sphingobacteriia</taxon>
        <taxon>Sphingobacteriales</taxon>
        <taxon>Sphingobacteriaceae</taxon>
        <taxon>Sphingobacterium</taxon>
    </lineage>
</organism>
<accession>A0A1H5ZPX3</accession>
<gene>
    <name evidence="1" type="ORF">SAMN05421877_10796</name>
</gene>
<sequence length="151" mass="16651">MKYSIIPLAIGLAAVIQSCNQSQEKTHQDTVMGQEDSIPINTSPVGDITQDSLILKTDWDSVARHKIISKQDTIILNNPNFKRIQAEIAADSLGNIRINQIIMPDGSSDGPFGRELDYEVKTPGPYKLIIGESKMQGDPFSGDYVLMFKAQ</sequence>